<dbReference type="GO" id="GO:0005829">
    <property type="term" value="C:cytosol"/>
    <property type="evidence" value="ECO:0007669"/>
    <property type="project" value="TreeGrafter"/>
</dbReference>
<dbReference type="PANTHER" id="PTHR10000:SF55">
    <property type="entry name" value="5-AMINO-6-(5-PHOSPHO-D-RIBITYLAMINO)URACIL PHOSPHATASE YCSE"/>
    <property type="match status" value="1"/>
</dbReference>
<proteinExistence type="predicted"/>
<dbReference type="Gene3D" id="3.40.50.1000">
    <property type="entry name" value="HAD superfamily/HAD-like"/>
    <property type="match status" value="1"/>
</dbReference>
<dbReference type="PANTHER" id="PTHR10000">
    <property type="entry name" value="PHOSPHOSERINE PHOSPHATASE"/>
    <property type="match status" value="1"/>
</dbReference>
<dbReference type="GO" id="GO:0016791">
    <property type="term" value="F:phosphatase activity"/>
    <property type="evidence" value="ECO:0007669"/>
    <property type="project" value="UniProtKB-ARBA"/>
</dbReference>
<protein>
    <submittedName>
        <fullName evidence="1">Haloacid dehalogenase</fullName>
    </submittedName>
</protein>
<dbReference type="SFLD" id="SFLDG01140">
    <property type="entry name" value="C2.B:_Phosphomannomutase_and_P"/>
    <property type="match status" value="1"/>
</dbReference>
<dbReference type="EMBL" id="CP016786">
    <property type="protein sequence ID" value="ASW43944.1"/>
    <property type="molecule type" value="Genomic_DNA"/>
</dbReference>
<dbReference type="KEGG" id="cia:BEN51_10750"/>
<evidence type="ECO:0000313" key="2">
    <source>
        <dbReference type="Proteomes" id="UP000264883"/>
    </source>
</evidence>
<dbReference type="PROSITE" id="PS01228">
    <property type="entry name" value="COF_1"/>
    <property type="match status" value="1"/>
</dbReference>
<dbReference type="NCBIfam" id="TIGR01484">
    <property type="entry name" value="HAD-SF-IIB"/>
    <property type="match status" value="1"/>
</dbReference>
<keyword evidence="2" id="KW-1185">Reference proteome</keyword>
<dbReference type="InterPro" id="IPR006379">
    <property type="entry name" value="HAD-SF_hydro_IIB"/>
</dbReference>
<dbReference type="NCBIfam" id="TIGR00099">
    <property type="entry name" value="Cof-subfamily"/>
    <property type="match status" value="1"/>
</dbReference>
<dbReference type="Gene3D" id="3.30.1240.10">
    <property type="match status" value="1"/>
</dbReference>
<dbReference type="OrthoDB" id="9781413at2"/>
<dbReference type="SUPFAM" id="SSF56784">
    <property type="entry name" value="HAD-like"/>
    <property type="match status" value="1"/>
</dbReference>
<reference evidence="1 2" key="1">
    <citation type="submission" date="2016-08" db="EMBL/GenBank/DDBJ databases">
        <title>Complete Genome Sequence Of The Indigo Reducing Clostridium isatidis DSM15098.</title>
        <authorList>
            <person name="Little G.T."/>
            <person name="Minton N.P."/>
        </authorList>
    </citation>
    <scope>NUCLEOTIDE SEQUENCE [LARGE SCALE GENOMIC DNA]</scope>
    <source>
        <strain evidence="1 2">DSM 15098</strain>
    </source>
</reference>
<gene>
    <name evidence="1" type="ORF">BEN51_10750</name>
</gene>
<dbReference type="AlphaFoldDB" id="A0A343JEI6"/>
<name>A0A343JEI6_9CLOT</name>
<dbReference type="GO" id="GO:0000287">
    <property type="term" value="F:magnesium ion binding"/>
    <property type="evidence" value="ECO:0007669"/>
    <property type="project" value="TreeGrafter"/>
</dbReference>
<dbReference type="SFLD" id="SFLDS00003">
    <property type="entry name" value="Haloacid_Dehalogenase"/>
    <property type="match status" value="1"/>
</dbReference>
<dbReference type="Proteomes" id="UP000264883">
    <property type="component" value="Chromosome"/>
</dbReference>
<sequence length="293" mass="33228">MIKLIASDMDGTLLNNAHDIDKETVEAIRKAEEAGITFAISTGREYDSVKDILEKHNIKAQCILSNGAEYRDEDGNILDVININHERAKKIIDILNEYKLSARIFTNKGVFTTSTREEALQEVIFRTLSFNKGMTEEEARKISEKLGFFTCLKYIDDINKFFEAGIEVRKFVAFHKDIDFINKVKKKIAEVEGLNITSSFADNIEITDENAQKGIILEKVATKMGLKREEVMILGDSFNDYSMFEIFEETVAMKNAIPEVIAIAKYVTDANDKLGVAKAIYHVLNNTMEEMLK</sequence>
<accession>A0A343JEI6</accession>
<dbReference type="Pfam" id="PF08282">
    <property type="entry name" value="Hydrolase_3"/>
    <property type="match status" value="1"/>
</dbReference>
<dbReference type="RefSeq" id="WP_119866072.1">
    <property type="nucleotide sequence ID" value="NZ_CP016786.1"/>
</dbReference>
<dbReference type="InterPro" id="IPR023214">
    <property type="entry name" value="HAD_sf"/>
</dbReference>
<evidence type="ECO:0000313" key="1">
    <source>
        <dbReference type="EMBL" id="ASW43944.1"/>
    </source>
</evidence>
<dbReference type="InterPro" id="IPR036412">
    <property type="entry name" value="HAD-like_sf"/>
</dbReference>
<dbReference type="CDD" id="cd07516">
    <property type="entry name" value="HAD_Pase"/>
    <property type="match status" value="1"/>
</dbReference>
<dbReference type="InterPro" id="IPR000150">
    <property type="entry name" value="Cof"/>
</dbReference>
<organism evidence="1 2">
    <name type="scientific">Clostridium isatidis</name>
    <dbReference type="NCBI Taxonomy" id="182773"/>
    <lineage>
        <taxon>Bacteria</taxon>
        <taxon>Bacillati</taxon>
        <taxon>Bacillota</taxon>
        <taxon>Clostridia</taxon>
        <taxon>Eubacteriales</taxon>
        <taxon>Clostridiaceae</taxon>
        <taxon>Clostridium</taxon>
    </lineage>
</organism>